<dbReference type="Gene3D" id="3.60.10.10">
    <property type="entry name" value="Endonuclease/exonuclease/phosphatase"/>
    <property type="match status" value="1"/>
</dbReference>
<dbReference type="PANTHER" id="PTHR47510:SF3">
    <property type="entry name" value="ENDO_EXONUCLEASE_PHOSPHATASE DOMAIN-CONTAINING PROTEIN"/>
    <property type="match status" value="1"/>
</dbReference>
<accession>A0AAV1LXD6</accession>
<dbReference type="PROSITE" id="PS50878">
    <property type="entry name" value="RT_POL"/>
    <property type="match status" value="1"/>
</dbReference>
<dbReference type="Proteomes" id="UP001314205">
    <property type="component" value="Unassembled WGS sequence"/>
</dbReference>
<dbReference type="Pfam" id="PF14529">
    <property type="entry name" value="Exo_endo_phos_2"/>
    <property type="match status" value="1"/>
</dbReference>
<dbReference type="SUPFAM" id="SSF56672">
    <property type="entry name" value="DNA/RNA polymerases"/>
    <property type="match status" value="1"/>
</dbReference>
<protein>
    <recommendedName>
        <fullName evidence="2">Reverse transcriptase domain-containing protein</fullName>
    </recommendedName>
</protein>
<feature type="domain" description="Reverse transcriptase" evidence="2">
    <location>
        <begin position="579"/>
        <end position="856"/>
    </location>
</feature>
<dbReference type="CDD" id="cd01650">
    <property type="entry name" value="RT_nLTR_like"/>
    <property type="match status" value="1"/>
</dbReference>
<evidence type="ECO:0000259" key="2">
    <source>
        <dbReference type="PROSITE" id="PS50878"/>
    </source>
</evidence>
<evidence type="ECO:0000313" key="4">
    <source>
        <dbReference type="Proteomes" id="UP001314205"/>
    </source>
</evidence>
<dbReference type="EMBL" id="CAVLGL010000104">
    <property type="protein sequence ID" value="CAK1598857.1"/>
    <property type="molecule type" value="Genomic_DNA"/>
</dbReference>
<dbReference type="InterPro" id="IPR043502">
    <property type="entry name" value="DNA/RNA_pol_sf"/>
</dbReference>
<evidence type="ECO:0000313" key="3">
    <source>
        <dbReference type="EMBL" id="CAK1598857.1"/>
    </source>
</evidence>
<dbReference type="Pfam" id="PF00078">
    <property type="entry name" value="RVT_1"/>
    <property type="match status" value="1"/>
</dbReference>
<gene>
    <name evidence="3" type="ORF">PARMNEM_LOCUS17801</name>
</gene>
<dbReference type="SUPFAM" id="SSF56219">
    <property type="entry name" value="DNase I-like"/>
    <property type="match status" value="1"/>
</dbReference>
<dbReference type="PANTHER" id="PTHR47510">
    <property type="entry name" value="REVERSE TRANSCRIPTASE DOMAIN-CONTAINING PROTEIN"/>
    <property type="match status" value="1"/>
</dbReference>
<dbReference type="InterPro" id="IPR036691">
    <property type="entry name" value="Endo/exonu/phosph_ase_sf"/>
</dbReference>
<reference evidence="3 4" key="1">
    <citation type="submission" date="2023-11" db="EMBL/GenBank/DDBJ databases">
        <authorList>
            <person name="Hedman E."/>
            <person name="Englund M."/>
            <person name="Stromberg M."/>
            <person name="Nyberg Akerstrom W."/>
            <person name="Nylinder S."/>
            <person name="Jareborg N."/>
            <person name="Kallberg Y."/>
            <person name="Kronander E."/>
        </authorList>
    </citation>
    <scope>NUCLEOTIDE SEQUENCE [LARGE SCALE GENOMIC DNA]</scope>
</reference>
<feature type="region of interest" description="Disordered" evidence="1">
    <location>
        <begin position="1"/>
        <end position="20"/>
    </location>
</feature>
<comment type="caution">
    <text evidence="3">The sequence shown here is derived from an EMBL/GenBank/DDBJ whole genome shotgun (WGS) entry which is preliminary data.</text>
</comment>
<name>A0AAV1LXD6_9NEOP</name>
<sequence>MRLVSAGGRRPNSPPPPPPINMVVELNTRLPQEGTSNPGESLAEHPRTNYFTPERGCSGCPAYSGGGKIPLVTNAARGKRSNTTKATPVTLSVNFCNIRGLHSNLNAVHYHLETAKPALLFLTETQVSSPADTSYLSYPGYKLEHSFVPRAGVCVYVREDICFRRLGSLEGTDLSILWLRVDSDDHPRVYGCLYRSHSGNADTDRLIDHVQMAADSVLQQVPSAEIVILGDFNAHHAEWLGSRSTDHAGRSVYDFALAYGLTQLVTSPTRIPDVEDHVPSLLDLLLTSHPDGYQVSVDAPLGSSDHCLIRSTVPLTLQSQLRSTACRRVWHYRSADWDGMRSFFASYPWGRVCFSPEDPSVVADSVADVVLQGMELFIPSSVVPIGGRSQPWFGRSCKIASRYKQECYRAWADASTSRDLNTSALKKKYNSASRSFKSVIAKARSEHIGRIGEKLVRLPSGTRAFWSLAKAVQGNFCQPSLPSLHREDDSLAHAAKEKADLLCSLFASNSTLDDGGNTPPTIPRCECSMPDVRFTQRSVRKALFSLDVSKSSGPDGVPPIVLKTCAPELAPVLTRLFRYSYSQGVVPNSWKTALVHPIPKKGDRSDPSNYRPIAITSLFSKIMESIINCQLMRYLEDHQLISDRQYGFRRGRSAGDLLVYLTHRWAEAVESKGEALAVSLDIAKAFDRVWHKALLSKLPSYGLPEKLCKWITSFLADRSIKVVVDGACSDYKPINAGVPQGCVLSPTLFLLHINDMLLTGSIHCYADDSTGDALYTGRANISRENVAEYRDKLVSEVESLLNKVSDWGRLNLVQFNPQKTQVCAFTAKKNPFVVSPQFQGTPLAASASIGILGVDISNSVQFRGHLEGKAKLASKKLGVLSRARRYFMPAHRLQLYKAQVRPHMEYCSHLWAGAPQCQLLPLDRIQRRAIRIVDDRVLSDRLDTLALRRDVASLCVFYRIYHGECSEELFGLIPAAQFHHRTSRQNSRYHPYHLDDWRSTTVRFRRSFLPRTTSLWNQLPPANFPNRYDLGTFKKRAYTFLKGRQRICNSPGVAVVHGRR</sequence>
<dbReference type="InterPro" id="IPR005135">
    <property type="entry name" value="Endo/exonuclease/phosphatase"/>
</dbReference>
<dbReference type="GO" id="GO:0071897">
    <property type="term" value="P:DNA biosynthetic process"/>
    <property type="evidence" value="ECO:0007669"/>
    <property type="project" value="UniProtKB-ARBA"/>
</dbReference>
<dbReference type="AlphaFoldDB" id="A0AAV1LXD6"/>
<keyword evidence="4" id="KW-1185">Reference proteome</keyword>
<dbReference type="GO" id="GO:0003824">
    <property type="term" value="F:catalytic activity"/>
    <property type="evidence" value="ECO:0007669"/>
    <property type="project" value="InterPro"/>
</dbReference>
<proteinExistence type="predicted"/>
<evidence type="ECO:0000256" key="1">
    <source>
        <dbReference type="SAM" id="MobiDB-lite"/>
    </source>
</evidence>
<organism evidence="3 4">
    <name type="scientific">Parnassius mnemosyne</name>
    <name type="common">clouded apollo</name>
    <dbReference type="NCBI Taxonomy" id="213953"/>
    <lineage>
        <taxon>Eukaryota</taxon>
        <taxon>Metazoa</taxon>
        <taxon>Ecdysozoa</taxon>
        <taxon>Arthropoda</taxon>
        <taxon>Hexapoda</taxon>
        <taxon>Insecta</taxon>
        <taxon>Pterygota</taxon>
        <taxon>Neoptera</taxon>
        <taxon>Endopterygota</taxon>
        <taxon>Lepidoptera</taxon>
        <taxon>Glossata</taxon>
        <taxon>Ditrysia</taxon>
        <taxon>Papilionoidea</taxon>
        <taxon>Papilionidae</taxon>
        <taxon>Parnassiinae</taxon>
        <taxon>Parnassini</taxon>
        <taxon>Parnassius</taxon>
        <taxon>Driopa</taxon>
    </lineage>
</organism>
<dbReference type="InterPro" id="IPR000477">
    <property type="entry name" value="RT_dom"/>
</dbReference>